<dbReference type="EMBL" id="JAGGNH010000009">
    <property type="protein sequence ID" value="KAJ0963231.1"/>
    <property type="molecule type" value="Genomic_DNA"/>
</dbReference>
<comment type="caution">
    <text evidence="1">The sequence shown here is derived from an EMBL/GenBank/DDBJ whole genome shotgun (WGS) entry which is preliminary data.</text>
</comment>
<gene>
    <name evidence="1" type="ORF">J5N97_028353</name>
</gene>
<protein>
    <submittedName>
        <fullName evidence="1">Uncharacterized protein</fullName>
    </submittedName>
</protein>
<name>A0A9D5BYF3_9LILI</name>
<evidence type="ECO:0000313" key="1">
    <source>
        <dbReference type="EMBL" id="KAJ0963231.1"/>
    </source>
</evidence>
<dbReference type="AlphaFoldDB" id="A0A9D5BYF3"/>
<keyword evidence="2" id="KW-1185">Reference proteome</keyword>
<reference evidence="1" key="2">
    <citation type="journal article" date="2022" name="Hortic Res">
        <title>The genome of Dioscorea zingiberensis sheds light on the biosynthesis, origin and evolution of the medicinally important diosgenin saponins.</title>
        <authorList>
            <person name="Li Y."/>
            <person name="Tan C."/>
            <person name="Li Z."/>
            <person name="Guo J."/>
            <person name="Li S."/>
            <person name="Chen X."/>
            <person name="Wang C."/>
            <person name="Dai X."/>
            <person name="Yang H."/>
            <person name="Song W."/>
            <person name="Hou L."/>
            <person name="Xu J."/>
            <person name="Tong Z."/>
            <person name="Xu A."/>
            <person name="Yuan X."/>
            <person name="Wang W."/>
            <person name="Yang Q."/>
            <person name="Chen L."/>
            <person name="Sun Z."/>
            <person name="Wang K."/>
            <person name="Pan B."/>
            <person name="Chen J."/>
            <person name="Bao Y."/>
            <person name="Liu F."/>
            <person name="Qi X."/>
            <person name="Gang D.R."/>
            <person name="Wen J."/>
            <person name="Li J."/>
        </authorList>
    </citation>
    <scope>NUCLEOTIDE SEQUENCE</scope>
    <source>
        <strain evidence="1">Dzin_1.0</strain>
    </source>
</reference>
<accession>A0A9D5BYF3</accession>
<organism evidence="1 2">
    <name type="scientific">Dioscorea zingiberensis</name>
    <dbReference type="NCBI Taxonomy" id="325984"/>
    <lineage>
        <taxon>Eukaryota</taxon>
        <taxon>Viridiplantae</taxon>
        <taxon>Streptophyta</taxon>
        <taxon>Embryophyta</taxon>
        <taxon>Tracheophyta</taxon>
        <taxon>Spermatophyta</taxon>
        <taxon>Magnoliopsida</taxon>
        <taxon>Liliopsida</taxon>
        <taxon>Dioscoreales</taxon>
        <taxon>Dioscoreaceae</taxon>
        <taxon>Dioscorea</taxon>
    </lineage>
</organism>
<evidence type="ECO:0000313" key="2">
    <source>
        <dbReference type="Proteomes" id="UP001085076"/>
    </source>
</evidence>
<sequence length="239" mass="27425">MEKERVQRKLLKDRVIPRNLRRTYEGIKDLDFDRDRMAWRNPMNNNHLVAPMRMFDANHPNHPIVLPFVSVRMRYSNYPNHPNHPFVPTDAHHLNRVDNYPAVPVRMANIYPSNPVRCSCGSSEDENARCFPTDAYHPNCVNNYPTAPNVPARMADIYPFDPMNNHVVIPTAPVRMRMHDVNHSSPTQINQHVVLVTIFADVQDDFNCVVSHVDVGVLATVQDYADDGDETELGLSLHL</sequence>
<dbReference type="Proteomes" id="UP001085076">
    <property type="component" value="Miscellaneous, Linkage group lg09"/>
</dbReference>
<proteinExistence type="predicted"/>
<reference evidence="1" key="1">
    <citation type="submission" date="2021-03" db="EMBL/GenBank/DDBJ databases">
        <authorList>
            <person name="Li Z."/>
            <person name="Yang C."/>
        </authorList>
    </citation>
    <scope>NUCLEOTIDE SEQUENCE</scope>
    <source>
        <strain evidence="1">Dzin_1.0</strain>
        <tissue evidence="1">Leaf</tissue>
    </source>
</reference>